<sequence>MLGWTPDSIKQWVRWMQFLDRWGYITACLSFLLVGMLVFGYSWVAYAQSIQTAFLPATITLLNDLLFVIILLELFRTVLGFLQNDRIRLEPFLHVGIIASVRRILTAGAEFSHQESVPEDMFRHYLMDMSLHVIVILVLMIALYLHRKSELPVEPLLNK</sequence>
<feature type="transmembrane region" description="Helical" evidence="6">
    <location>
        <begin position="21"/>
        <end position="41"/>
    </location>
</feature>
<keyword evidence="8" id="KW-1185">Reference proteome</keyword>
<accession>A0AA96JZN7</accession>
<protein>
    <submittedName>
        <fullName evidence="7">Phosphate-starvation-inducible PsiE family protein</fullName>
    </submittedName>
</protein>
<evidence type="ECO:0000256" key="1">
    <source>
        <dbReference type="ARBA" id="ARBA00004651"/>
    </source>
</evidence>
<dbReference type="KEGG" id="nall:PP769_03495"/>
<evidence type="ECO:0000256" key="2">
    <source>
        <dbReference type="ARBA" id="ARBA00022475"/>
    </source>
</evidence>
<dbReference type="InterPro" id="IPR020948">
    <property type="entry name" value="P_starv_induced_PsiE-like"/>
</dbReference>
<evidence type="ECO:0000256" key="3">
    <source>
        <dbReference type="ARBA" id="ARBA00022692"/>
    </source>
</evidence>
<evidence type="ECO:0000313" key="8">
    <source>
        <dbReference type="Proteomes" id="UP001302719"/>
    </source>
</evidence>
<gene>
    <name evidence="7" type="ORF">PP769_03495</name>
</gene>
<keyword evidence="5 6" id="KW-0472">Membrane</keyword>
<evidence type="ECO:0000256" key="5">
    <source>
        <dbReference type="ARBA" id="ARBA00023136"/>
    </source>
</evidence>
<dbReference type="Proteomes" id="UP001302719">
    <property type="component" value="Chromosome"/>
</dbReference>
<keyword evidence="3 6" id="KW-0812">Transmembrane</keyword>
<dbReference type="Pfam" id="PF06146">
    <property type="entry name" value="PsiE"/>
    <property type="match status" value="1"/>
</dbReference>
<reference evidence="7 8" key="1">
    <citation type="submission" date="2023-01" db="EMBL/GenBank/DDBJ databases">
        <title>Cultivation and genomic characterization of new, ubiquitous marine nitrite-oxidizing bacteria from the Nitrospirales.</title>
        <authorList>
            <person name="Mueller A.J."/>
            <person name="Daebeler A."/>
            <person name="Herbold C.W."/>
            <person name="Kirkegaard R.H."/>
            <person name="Daims H."/>
        </authorList>
    </citation>
    <scope>NUCLEOTIDE SEQUENCE [LARGE SCALE GENOMIC DNA]</scope>
    <source>
        <strain evidence="7 8">VA</strain>
    </source>
</reference>
<evidence type="ECO:0000256" key="6">
    <source>
        <dbReference type="SAM" id="Phobius"/>
    </source>
</evidence>
<dbReference type="AlphaFoldDB" id="A0AA96JZN7"/>
<organism evidence="7 8">
    <name type="scientific">Candidatus Nitrospira allomarina</name>
    <dbReference type="NCBI Taxonomy" id="3020900"/>
    <lineage>
        <taxon>Bacteria</taxon>
        <taxon>Pseudomonadati</taxon>
        <taxon>Nitrospirota</taxon>
        <taxon>Nitrospiria</taxon>
        <taxon>Nitrospirales</taxon>
        <taxon>Nitrospiraceae</taxon>
        <taxon>Nitrospira</taxon>
    </lineage>
</organism>
<name>A0AA96JZN7_9BACT</name>
<dbReference type="EMBL" id="CP116967">
    <property type="protein sequence ID" value="WNM58844.1"/>
    <property type="molecule type" value="Genomic_DNA"/>
</dbReference>
<dbReference type="GO" id="GO:0005886">
    <property type="term" value="C:plasma membrane"/>
    <property type="evidence" value="ECO:0007669"/>
    <property type="project" value="UniProtKB-SubCell"/>
</dbReference>
<proteinExistence type="predicted"/>
<feature type="transmembrane region" description="Helical" evidence="6">
    <location>
        <begin position="53"/>
        <end position="75"/>
    </location>
</feature>
<keyword evidence="4 6" id="KW-1133">Transmembrane helix</keyword>
<keyword evidence="2" id="KW-1003">Cell membrane</keyword>
<feature type="transmembrane region" description="Helical" evidence="6">
    <location>
        <begin position="125"/>
        <end position="145"/>
    </location>
</feature>
<evidence type="ECO:0000313" key="7">
    <source>
        <dbReference type="EMBL" id="WNM58844.1"/>
    </source>
</evidence>
<evidence type="ECO:0000256" key="4">
    <source>
        <dbReference type="ARBA" id="ARBA00022989"/>
    </source>
</evidence>
<dbReference type="RefSeq" id="WP_312645254.1">
    <property type="nucleotide sequence ID" value="NZ_CP116967.1"/>
</dbReference>
<comment type="subcellular location">
    <subcellularLocation>
        <location evidence="1">Cell membrane</location>
        <topology evidence="1">Multi-pass membrane protein</topology>
    </subcellularLocation>
</comment>